<dbReference type="PRINTS" id="PR00081">
    <property type="entry name" value="GDHRDH"/>
</dbReference>
<dbReference type="SUPFAM" id="SSF51735">
    <property type="entry name" value="NAD(P)-binding Rossmann-fold domains"/>
    <property type="match status" value="1"/>
</dbReference>
<dbReference type="EMBL" id="HBFR01030905">
    <property type="protein sequence ID" value="CAD8895228.1"/>
    <property type="molecule type" value="Transcribed_RNA"/>
</dbReference>
<dbReference type="InterPro" id="IPR051468">
    <property type="entry name" value="Fungal_SecMetab_SDRs"/>
</dbReference>
<organism evidence="1">
    <name type="scientific">Corethron hystrix</name>
    <dbReference type="NCBI Taxonomy" id="216773"/>
    <lineage>
        <taxon>Eukaryota</taxon>
        <taxon>Sar</taxon>
        <taxon>Stramenopiles</taxon>
        <taxon>Ochrophyta</taxon>
        <taxon>Bacillariophyta</taxon>
        <taxon>Coscinodiscophyceae</taxon>
        <taxon>Corethrophycidae</taxon>
        <taxon>Corethrales</taxon>
        <taxon>Corethraceae</taxon>
        <taxon>Corethron</taxon>
    </lineage>
</organism>
<dbReference type="PANTHER" id="PTHR43544">
    <property type="entry name" value="SHORT-CHAIN DEHYDROGENASE/REDUCTASE"/>
    <property type="match status" value="1"/>
</dbReference>
<dbReference type="Gene3D" id="3.40.50.720">
    <property type="entry name" value="NAD(P)-binding Rossmann-like Domain"/>
    <property type="match status" value="1"/>
</dbReference>
<name>A0A7S1BR16_9STRA</name>
<evidence type="ECO:0000313" key="1">
    <source>
        <dbReference type="EMBL" id="CAD8895228.1"/>
    </source>
</evidence>
<dbReference type="InterPro" id="IPR036291">
    <property type="entry name" value="NAD(P)-bd_dom_sf"/>
</dbReference>
<accession>A0A7S1BR16</accession>
<reference evidence="1" key="1">
    <citation type="submission" date="2021-01" db="EMBL/GenBank/DDBJ databases">
        <authorList>
            <person name="Corre E."/>
            <person name="Pelletier E."/>
            <person name="Niang G."/>
            <person name="Scheremetjew M."/>
            <person name="Finn R."/>
            <person name="Kale V."/>
            <person name="Holt S."/>
            <person name="Cochrane G."/>
            <person name="Meng A."/>
            <person name="Brown T."/>
            <person name="Cohen L."/>
        </authorList>
    </citation>
    <scope>NUCLEOTIDE SEQUENCE</scope>
    <source>
        <strain evidence="1">308</strain>
    </source>
</reference>
<dbReference type="CDD" id="cd05325">
    <property type="entry name" value="carb_red_sniffer_like_SDR_c"/>
    <property type="match status" value="1"/>
</dbReference>
<dbReference type="PANTHER" id="PTHR43544:SF12">
    <property type="entry name" value="NAD(P)-BINDING ROSSMANN-FOLD SUPERFAMILY PROTEIN"/>
    <property type="match status" value="1"/>
</dbReference>
<dbReference type="GO" id="GO:0016491">
    <property type="term" value="F:oxidoreductase activity"/>
    <property type="evidence" value="ECO:0007669"/>
    <property type="project" value="TreeGrafter"/>
</dbReference>
<dbReference type="AlphaFoldDB" id="A0A7S1BR16"/>
<proteinExistence type="predicted"/>
<dbReference type="InterPro" id="IPR002347">
    <property type="entry name" value="SDR_fam"/>
</dbReference>
<dbReference type="Pfam" id="PF00106">
    <property type="entry name" value="adh_short"/>
    <property type="match status" value="1"/>
</dbReference>
<protein>
    <submittedName>
        <fullName evidence="1">Uncharacterized protein</fullName>
    </submittedName>
</protein>
<sequence>MNPLRRTIARQLQNDALSTRCLSFPCSPARRFSTFVPPPPNAYHGAPVYDPVDLASPPSSSAGSARNADPDAVFVVVGASRGIGLEYVRALLSRTAGHIVACCRDPAGAEELGRVAEAADGRATVLPLDVAEQAQVERLANELRSGRERVDGLFNVAGILGDGDAGPERNVSALDRTFLEKNMTVNVVGPMMVIRELAPLLKARKGKKLLPGRSAPSAVVNMSARVGSLADCNRAGLGWHSYRMSKAALNMGTRVLAHELKRQGTWTVALYPGMTDTDLSKPFQKGVKQEFIFPVEFTVGRMLDVVDRMEEKHSGGLYDWAGQALPF</sequence>
<gene>
    <name evidence="1" type="ORF">CHYS00102_LOCUS22442</name>
</gene>
<dbReference type="GO" id="GO:0005737">
    <property type="term" value="C:cytoplasm"/>
    <property type="evidence" value="ECO:0007669"/>
    <property type="project" value="TreeGrafter"/>
</dbReference>